<dbReference type="FunFam" id="2.60.40.1900:FF:000002">
    <property type="entry name" value="Uncharacterized protein"/>
    <property type="match status" value="1"/>
</dbReference>
<dbReference type="Gene3D" id="2.60.40.1900">
    <property type="entry name" value="Beta-microseminoprotein (PSP94) domain"/>
    <property type="match status" value="1"/>
</dbReference>
<evidence type="ECO:0000256" key="1">
    <source>
        <dbReference type="ARBA" id="ARBA00004613"/>
    </source>
</evidence>
<evidence type="ECO:0000256" key="2">
    <source>
        <dbReference type="ARBA" id="ARBA00010352"/>
    </source>
</evidence>
<evidence type="ECO:0000256" key="4">
    <source>
        <dbReference type="ARBA" id="ARBA00023157"/>
    </source>
</evidence>
<organism evidence="6 7">
    <name type="scientific">Branchiostoma belcheri</name>
    <name type="common">Amphioxus</name>
    <dbReference type="NCBI Taxonomy" id="7741"/>
    <lineage>
        <taxon>Eukaryota</taxon>
        <taxon>Metazoa</taxon>
        <taxon>Chordata</taxon>
        <taxon>Cephalochordata</taxon>
        <taxon>Leptocardii</taxon>
        <taxon>Amphioxiformes</taxon>
        <taxon>Branchiostomatidae</taxon>
        <taxon>Branchiostoma</taxon>
    </lineage>
</organism>
<dbReference type="RefSeq" id="XP_019616262.1">
    <property type="nucleotide sequence ID" value="XM_019760703.1"/>
</dbReference>
<evidence type="ECO:0000256" key="5">
    <source>
        <dbReference type="SAM" id="SignalP"/>
    </source>
</evidence>
<dbReference type="PANTHER" id="PTHR10500:SF0">
    <property type="entry name" value="SCO-SPONDIN-LIKE"/>
    <property type="match status" value="1"/>
</dbReference>
<reference evidence="7 8" key="1">
    <citation type="submission" date="2025-04" db="UniProtKB">
        <authorList>
            <consortium name="RefSeq"/>
        </authorList>
    </citation>
    <scope>IDENTIFICATION</scope>
    <source>
        <tissue evidence="7 8">Gonad</tissue>
    </source>
</reference>
<comment type="similarity">
    <text evidence="2">Belongs to the beta-microseminoprotein family.</text>
</comment>
<dbReference type="Proteomes" id="UP000515135">
    <property type="component" value="Unplaced"/>
</dbReference>
<keyword evidence="5" id="KW-0732">Signal</keyword>
<evidence type="ECO:0000256" key="3">
    <source>
        <dbReference type="ARBA" id="ARBA00022525"/>
    </source>
</evidence>
<dbReference type="KEGG" id="bbel:109463830"/>
<keyword evidence="3" id="KW-0964">Secreted</keyword>
<keyword evidence="4" id="KW-1015">Disulfide bond</keyword>
<feature type="chain" id="PRO_5044647538" evidence="5">
    <location>
        <begin position="24"/>
        <end position="121"/>
    </location>
</feature>
<accession>A0A6P4YBT9</accession>
<evidence type="ECO:0000313" key="6">
    <source>
        <dbReference type="Proteomes" id="UP000515135"/>
    </source>
</evidence>
<name>A0A6P4YBT9_BRABE</name>
<feature type="signal peptide" evidence="5">
    <location>
        <begin position="1"/>
        <end position="23"/>
    </location>
</feature>
<dbReference type="RefSeq" id="XP_019616263.1">
    <property type="nucleotide sequence ID" value="XM_019760704.1"/>
</dbReference>
<evidence type="ECO:0000313" key="7">
    <source>
        <dbReference type="RefSeq" id="XP_019616262.1"/>
    </source>
</evidence>
<comment type="subcellular location">
    <subcellularLocation>
        <location evidence="1">Secreted</location>
    </subcellularLocation>
</comment>
<protein>
    <submittedName>
        <fullName evidence="7">Beta-microseminoprotein-like isoform X1</fullName>
    </submittedName>
    <submittedName>
        <fullName evidence="8">Beta-microseminoprotein-like isoform X2</fullName>
    </submittedName>
</protein>
<keyword evidence="6" id="KW-1185">Reference proteome</keyword>
<dbReference type="GeneID" id="109463830"/>
<dbReference type="Pfam" id="PF05825">
    <property type="entry name" value="PSP94"/>
    <property type="match status" value="1"/>
</dbReference>
<proteinExistence type="inferred from homology"/>
<sequence>MSGMGVYVLMIVAMCATWREAEGAAFFEPLSSETTMYGSRPVVTQYCAWEGKKMMIGSSWKTTDCVTCACGGNGLHCTSSGVYAVPDHCMILIDETCQTLIVDAQDPYSDCDFGGNWAITG</sequence>
<dbReference type="GO" id="GO:0005576">
    <property type="term" value="C:extracellular region"/>
    <property type="evidence" value="ECO:0007669"/>
    <property type="project" value="UniProtKB-SubCell"/>
</dbReference>
<dbReference type="InterPro" id="IPR008735">
    <property type="entry name" value="PSP94"/>
</dbReference>
<dbReference type="OrthoDB" id="6076852at2759"/>
<gene>
    <name evidence="7 8" type="primary">LOC109463830</name>
</gene>
<dbReference type="AlphaFoldDB" id="A0A6P4YBT9"/>
<evidence type="ECO:0000313" key="8">
    <source>
        <dbReference type="RefSeq" id="XP_019616263.1"/>
    </source>
</evidence>
<dbReference type="PANTHER" id="PTHR10500">
    <property type="entry name" value="BETA-MICROSEMINOPROTEIN"/>
    <property type="match status" value="1"/>
</dbReference>